<dbReference type="AlphaFoldDB" id="A0A2T1GNX9"/>
<evidence type="ECO:0000256" key="1">
    <source>
        <dbReference type="SAM" id="MobiDB-lite"/>
    </source>
</evidence>
<evidence type="ECO:0000313" key="4">
    <source>
        <dbReference type="Proteomes" id="UP000238937"/>
    </source>
</evidence>
<name>A0A2T1GNX9_9CYAN</name>
<gene>
    <name evidence="3" type="ORF">C7B77_00235</name>
</gene>
<dbReference type="Pfam" id="PF03432">
    <property type="entry name" value="Relaxase"/>
    <property type="match status" value="1"/>
</dbReference>
<organism evidence="3 4">
    <name type="scientific">Chamaesiphon polymorphus CCALA 037</name>
    <dbReference type="NCBI Taxonomy" id="2107692"/>
    <lineage>
        <taxon>Bacteria</taxon>
        <taxon>Bacillati</taxon>
        <taxon>Cyanobacteriota</taxon>
        <taxon>Cyanophyceae</taxon>
        <taxon>Gomontiellales</taxon>
        <taxon>Chamaesiphonaceae</taxon>
        <taxon>Chamaesiphon</taxon>
    </lineage>
</organism>
<reference evidence="3 4" key="1">
    <citation type="submission" date="2018-03" db="EMBL/GenBank/DDBJ databases">
        <title>The ancient ancestry and fast evolution of plastids.</title>
        <authorList>
            <person name="Moore K.R."/>
            <person name="Magnabosco C."/>
            <person name="Momper L."/>
            <person name="Gold D.A."/>
            <person name="Bosak T."/>
            <person name="Fournier G.P."/>
        </authorList>
    </citation>
    <scope>NUCLEOTIDE SEQUENCE [LARGE SCALE GENOMIC DNA]</scope>
    <source>
        <strain evidence="3 4">CCALA 037</strain>
    </source>
</reference>
<feature type="region of interest" description="Disordered" evidence="1">
    <location>
        <begin position="352"/>
        <end position="372"/>
    </location>
</feature>
<dbReference type="OrthoDB" id="423968at2"/>
<dbReference type="RefSeq" id="WP_106299311.1">
    <property type="nucleotide sequence ID" value="NZ_PVWO01000002.1"/>
</dbReference>
<dbReference type="EMBL" id="PVWO01000002">
    <property type="protein sequence ID" value="PSB59565.1"/>
    <property type="molecule type" value="Genomic_DNA"/>
</dbReference>
<comment type="caution">
    <text evidence="3">The sequence shown here is derived from an EMBL/GenBank/DDBJ whole genome shotgun (WGS) entry which is preliminary data.</text>
</comment>
<dbReference type="Proteomes" id="UP000238937">
    <property type="component" value="Unassembled WGS sequence"/>
</dbReference>
<sequence>MIGKISKGNGFGGVLGYLLDPDKRPRIISSCLESKTQSDMAIEFRRVSNLNRRVSKPVRHFSIAFAPEDKQVDDVIKEAIALRVLEALGYKECQYIAIDHHRDDPGHDEAHDHDHLHIVANGVDVFGKHVHPQWDMYKIQNALRKVEAEFGLRQIESSWDVKRAKIRQQETKIAKSDLEIVKIVEDSLQPNIDLKRWLDSLAKNTVDVRFNLTSKNVVRGITFVRAGKAYKGSDLGASWQKVRGKLTPDRQDLELMEEANLRIRDRPVKLNLADRSIFDRLTELARMKLDGKTKFENGRIKIKCDGNTLSVYRIRPNKLMLNATRVGNDWEPSGFPDIDLRDVQLLERLNKITPQQQTGGRRRGSIETTSNSQLQEDIVSTLSEVNLQISKPLSLASLNVELTTIQEEDERLQDEDRLSM</sequence>
<feature type="domain" description="MobA/VirD2-like nuclease" evidence="2">
    <location>
        <begin position="17"/>
        <end position="152"/>
    </location>
</feature>
<proteinExistence type="predicted"/>
<evidence type="ECO:0000259" key="2">
    <source>
        <dbReference type="Pfam" id="PF03432"/>
    </source>
</evidence>
<protein>
    <submittedName>
        <fullName evidence="3">Relaxase/mobilization nuclease</fullName>
    </submittedName>
</protein>
<dbReference type="InterPro" id="IPR005094">
    <property type="entry name" value="Endonuclease_MobA/VirD2"/>
</dbReference>
<accession>A0A2T1GNX9</accession>
<evidence type="ECO:0000313" key="3">
    <source>
        <dbReference type="EMBL" id="PSB59565.1"/>
    </source>
</evidence>
<keyword evidence="4" id="KW-1185">Reference proteome</keyword>